<reference evidence="5" key="1">
    <citation type="submission" date="2021-01" db="UniProtKB">
        <authorList>
            <consortium name="EnsemblPlants"/>
        </authorList>
    </citation>
    <scope>IDENTIFICATION</scope>
</reference>
<feature type="region of interest" description="Disordered" evidence="4">
    <location>
        <begin position="558"/>
        <end position="587"/>
    </location>
</feature>
<dbReference type="GO" id="GO:0009903">
    <property type="term" value="P:chloroplast avoidance movement"/>
    <property type="evidence" value="ECO:0007669"/>
    <property type="project" value="TreeGrafter"/>
</dbReference>
<feature type="compositionally biased region" description="Polar residues" evidence="4">
    <location>
        <begin position="76"/>
        <end position="98"/>
    </location>
</feature>
<dbReference type="SUPFAM" id="SSF57997">
    <property type="entry name" value="Tropomyosin"/>
    <property type="match status" value="1"/>
</dbReference>
<feature type="region of interest" description="Disordered" evidence="4">
    <location>
        <begin position="690"/>
        <end position="786"/>
    </location>
</feature>
<keyword evidence="2 3" id="KW-0175">Coiled coil</keyword>
<dbReference type="GO" id="GO:0009904">
    <property type="term" value="P:chloroplast accumulation movement"/>
    <property type="evidence" value="ECO:0007669"/>
    <property type="project" value="TreeGrafter"/>
</dbReference>
<feature type="coiled-coil region" evidence="3">
    <location>
        <begin position="183"/>
        <end position="259"/>
    </location>
</feature>
<dbReference type="InterPro" id="IPR008545">
    <property type="entry name" value="Web"/>
</dbReference>
<evidence type="ECO:0000256" key="1">
    <source>
        <dbReference type="ARBA" id="ARBA00005485"/>
    </source>
</evidence>
<evidence type="ECO:0000256" key="2">
    <source>
        <dbReference type="ARBA" id="ARBA00023054"/>
    </source>
</evidence>
<feature type="compositionally biased region" description="Basic residues" evidence="4">
    <location>
        <begin position="777"/>
        <end position="786"/>
    </location>
</feature>
<accession>A0A7N0TPT7</accession>
<feature type="compositionally biased region" description="Basic and acidic residues" evidence="4">
    <location>
        <begin position="690"/>
        <end position="721"/>
    </location>
</feature>
<evidence type="ECO:0000313" key="6">
    <source>
        <dbReference type="Proteomes" id="UP000594263"/>
    </source>
</evidence>
<dbReference type="Gramene" id="Kaladp0042s0064.1.v1.1">
    <property type="protein sequence ID" value="Kaladp0042s0064.1.v1.1"/>
    <property type="gene ID" value="Kaladp0042s0064.v1.1"/>
</dbReference>
<dbReference type="PANTHER" id="PTHR32054:SF31">
    <property type="entry name" value="PROTEIN WEAK CHLOROPLAST MOVEMENT UNDER BLUE LIGHT 1"/>
    <property type="match status" value="1"/>
</dbReference>
<evidence type="ECO:0000256" key="3">
    <source>
        <dbReference type="SAM" id="Coils"/>
    </source>
</evidence>
<feature type="compositionally biased region" description="Polar residues" evidence="4">
    <location>
        <begin position="24"/>
        <end position="35"/>
    </location>
</feature>
<keyword evidence="6" id="KW-1185">Reference proteome</keyword>
<feature type="compositionally biased region" description="Basic and acidic residues" evidence="4">
    <location>
        <begin position="558"/>
        <end position="568"/>
    </location>
</feature>
<feature type="region of interest" description="Disordered" evidence="4">
    <location>
        <begin position="1"/>
        <end position="151"/>
    </location>
</feature>
<protein>
    <submittedName>
        <fullName evidence="5">Uncharacterized protein</fullName>
    </submittedName>
</protein>
<dbReference type="AlphaFoldDB" id="A0A7N0TPT7"/>
<dbReference type="OMA" id="TKPHMES"/>
<name>A0A7N0TPT7_KALFE</name>
<dbReference type="GO" id="GO:0005829">
    <property type="term" value="C:cytosol"/>
    <property type="evidence" value="ECO:0007669"/>
    <property type="project" value="TreeGrafter"/>
</dbReference>
<evidence type="ECO:0000256" key="4">
    <source>
        <dbReference type="SAM" id="MobiDB-lite"/>
    </source>
</evidence>
<sequence>MEAAKDTMSPEPPPPAQEDPHSNGEVSNTPISNGTAKPEVEESVMIEAEPEHVTKPLGNEAEETDIIQNDAEFSEARSTQTIAEDSVSASSPEAPTSNDDQHAAPPAAEPPALPQVKVLPAVKASESSDSPRVKKQEGVSMPRLPKASSVDSDRVLVDTAAPIESVKQAVSKFGGIVDWKAHKIQTVERRKLIEEELVKAQEEVPVFKKKAQAAEDDKLRIVKELESAKRLIEELKLNLERARTEEQQAKQDAELVKLRVEEMEQGIADESSVAVKAQLEVAKARHAAAVTELKTVKEALEVLNKDHTALAVEKESALKKAEEAVAAAKQVEKTVEELTIELISAKEALESAHASHLEAEELRIGAEMAREQDCLRWEKELKQAEEEISGLQEQIQSTRDLQAKLDTSTAAFNALKVELASYTESKLKLVADGKGEIGESNGSDDSGMLAVMASTRKELEDVKLKIEKASSEVESLKADLSSVQDELRKEKSALNAIKQREGMASVAVQSIEAEISRIKEEIILVQAKEEESREKMVDLPRQLQQAVLAADEAKSRVQGAREELRKAEEESEQVKAGMSTTESRLHAAQKEIEAAEASEKLALAAIKALQESEIARNSDVGSPAGVTLPLEEYFELSKQAHEAEEQANIKVAEAISKIEVEKESELKTLQRLEQVSKEIEQGRETLRAALEKAEKAKQGKLGVEQELRKWRAEHEQRRKSTESAALTGSPMRSFDKIRDSASPGRGTDAETDASPHPNGTRKKKRSMFPKVLMFLSKSKKPPRSTS</sequence>
<evidence type="ECO:0000313" key="5">
    <source>
        <dbReference type="EnsemblPlants" id="Kaladp0042s0064.1.v1.1"/>
    </source>
</evidence>
<dbReference type="Proteomes" id="UP000594263">
    <property type="component" value="Unplaced"/>
</dbReference>
<organism evidence="5 6">
    <name type="scientific">Kalanchoe fedtschenkoi</name>
    <name type="common">Lavender scallops</name>
    <name type="synonym">South American air plant</name>
    <dbReference type="NCBI Taxonomy" id="63787"/>
    <lineage>
        <taxon>Eukaryota</taxon>
        <taxon>Viridiplantae</taxon>
        <taxon>Streptophyta</taxon>
        <taxon>Embryophyta</taxon>
        <taxon>Tracheophyta</taxon>
        <taxon>Spermatophyta</taxon>
        <taxon>Magnoliopsida</taxon>
        <taxon>eudicotyledons</taxon>
        <taxon>Gunneridae</taxon>
        <taxon>Pentapetalae</taxon>
        <taxon>Saxifragales</taxon>
        <taxon>Crassulaceae</taxon>
        <taxon>Kalanchoe</taxon>
    </lineage>
</organism>
<comment type="similarity">
    <text evidence="1">Belongs to the WEB family.</text>
</comment>
<dbReference type="Pfam" id="PF05701">
    <property type="entry name" value="WEMBL"/>
    <property type="match status" value="1"/>
</dbReference>
<dbReference type="PANTHER" id="PTHR32054">
    <property type="entry name" value="HEAVY CHAIN, PUTATIVE, EXPRESSED-RELATED-RELATED"/>
    <property type="match status" value="1"/>
</dbReference>
<proteinExistence type="inferred from homology"/>
<feature type="coiled-coil region" evidence="3">
    <location>
        <begin position="304"/>
        <end position="401"/>
    </location>
</feature>
<dbReference type="EnsemblPlants" id="Kaladp0042s0064.1.v1.1">
    <property type="protein sequence ID" value="Kaladp0042s0064.1.v1.1"/>
    <property type="gene ID" value="Kaladp0042s0064.v1.1"/>
</dbReference>